<keyword evidence="2" id="KW-0028">Amino-acid biosynthesis</keyword>
<dbReference type="SUPFAM" id="SSF51735">
    <property type="entry name" value="NAD(P)-binding Rossmann-fold domains"/>
    <property type="match status" value="1"/>
</dbReference>
<protein>
    <submittedName>
        <fullName evidence="5">Saccharopine dehydrogenase-domain-containing protein</fullName>
    </submittedName>
</protein>
<dbReference type="InterPro" id="IPR032095">
    <property type="entry name" value="Sacchrp_dh-like_C"/>
</dbReference>
<dbReference type="InterPro" id="IPR036291">
    <property type="entry name" value="NAD(P)-bd_dom_sf"/>
</dbReference>
<dbReference type="GO" id="GO:0005737">
    <property type="term" value="C:cytoplasm"/>
    <property type="evidence" value="ECO:0007669"/>
    <property type="project" value="TreeGrafter"/>
</dbReference>
<dbReference type="InterPro" id="IPR005097">
    <property type="entry name" value="Sacchrp_dh_NADP-bd"/>
</dbReference>
<keyword evidence="6" id="KW-1185">Reference proteome</keyword>
<feature type="domain" description="Alanine dehydrogenase/pyridine nucleotide transhydrogenase N-terminal" evidence="4">
    <location>
        <begin position="25"/>
        <end position="189"/>
    </location>
</feature>
<dbReference type="PANTHER" id="PTHR11133:SF23">
    <property type="entry name" value="SACCHAROPINE DEHYDROGENASE [NAD(+), L-LYSINE-FORMING]"/>
    <property type="match status" value="1"/>
</dbReference>
<dbReference type="AlphaFoldDB" id="A0A9P5TKE4"/>
<keyword evidence="2" id="KW-0457">Lysine biosynthesis</keyword>
<dbReference type="OrthoDB" id="10059875at2759"/>
<dbReference type="InterPro" id="IPR007886">
    <property type="entry name" value="AlaDH/PNT_N"/>
</dbReference>
<dbReference type="Pfam" id="PF16653">
    <property type="entry name" value="Sacchrp_dh_C"/>
    <property type="match status" value="1"/>
</dbReference>
<dbReference type="EMBL" id="JADNYJ010000085">
    <property type="protein sequence ID" value="KAF8888387.1"/>
    <property type="molecule type" value="Genomic_DNA"/>
</dbReference>
<dbReference type="SUPFAM" id="SSF55347">
    <property type="entry name" value="Glyceraldehyde-3-phosphate dehydrogenase-like, C-terminal domain"/>
    <property type="match status" value="1"/>
</dbReference>
<dbReference type="SMART" id="SM01003">
    <property type="entry name" value="AlaDh_PNT_N"/>
    <property type="match status" value="1"/>
</dbReference>
<dbReference type="Pfam" id="PF05222">
    <property type="entry name" value="AlaDh_PNT_N"/>
    <property type="match status" value="1"/>
</dbReference>
<accession>A0A9P5TKE4</accession>
<evidence type="ECO:0000313" key="6">
    <source>
        <dbReference type="Proteomes" id="UP000724874"/>
    </source>
</evidence>
<dbReference type="SUPFAM" id="SSF52283">
    <property type="entry name" value="Formate/glycerate dehydrogenase catalytic domain-like"/>
    <property type="match status" value="1"/>
</dbReference>
<dbReference type="CDD" id="cd12189">
    <property type="entry name" value="LKR_SDH_like"/>
    <property type="match status" value="1"/>
</dbReference>
<dbReference type="Pfam" id="PF03435">
    <property type="entry name" value="Sacchrp_dh_NADP"/>
    <property type="match status" value="1"/>
</dbReference>
<evidence type="ECO:0000256" key="2">
    <source>
        <dbReference type="ARBA" id="ARBA00023154"/>
    </source>
</evidence>
<evidence type="ECO:0000313" key="5">
    <source>
        <dbReference type="EMBL" id="KAF8888387.1"/>
    </source>
</evidence>
<organism evidence="5 6">
    <name type="scientific">Gymnopilus junonius</name>
    <name type="common">Spectacular rustgill mushroom</name>
    <name type="synonym">Gymnopilus spectabilis subsp. junonius</name>
    <dbReference type="NCBI Taxonomy" id="109634"/>
    <lineage>
        <taxon>Eukaryota</taxon>
        <taxon>Fungi</taxon>
        <taxon>Dikarya</taxon>
        <taxon>Basidiomycota</taxon>
        <taxon>Agaricomycotina</taxon>
        <taxon>Agaricomycetes</taxon>
        <taxon>Agaricomycetidae</taxon>
        <taxon>Agaricales</taxon>
        <taxon>Agaricineae</taxon>
        <taxon>Hymenogastraceae</taxon>
        <taxon>Gymnopilus</taxon>
    </lineage>
</organism>
<comment type="caution">
    <text evidence="5">The sequence shown here is derived from an EMBL/GenBank/DDBJ whole genome shotgun (WGS) entry which is preliminary data.</text>
</comment>
<gene>
    <name evidence="5" type="ORF">CPB84DRAFT_1786238</name>
</gene>
<sequence>MNNFARTGFTRTVRQAKGPGRVKIGMRAEDAQRIWERRAPLTPQAVYQLTSSGRATVEVVSSSKRIFHDMEYRKAGAEIVPSLTDPDIVLGIKEPPIYEVQNIVRSYGASLRNLSSSFSTFRKSPSSQTHLMFSHTAKGQPYNTGLLSQFAAKSTSISIGHPRLVDYELLTDEATGQRAVGFGWFAGVAGVLESLSSMAHSHLELGIASPFVYTPRPHTYPSLTKLREAMKHIGSVIATQGTPSELGPFVIGLTGRGKVAQGCLDMLSELPIEKVKVADLDSLMSRWKSADVDLRKIYLVHALPEDYLVRLDGGQYSRDHYYQSPQSYESVFCDKVAPYLTLFLNGAGWSPSFPRLMTNDQLAIALMRAKTFGGARFTNIGDITCDIEGGLQFLDRATTLSSPFYKFRPSNLPADLPSVQMMSVDILPASLPHDASHHFSSSLERYIDELVEYYNTAFYMAPSQSLLVKGRPTLFPLDLERATIASGGRLVERHAWLQGAVDRYSTDNRDRDADVEAFASFASRNEISEVSEKESPAAAAVSGADTDVDVNKSWSGRKKRVLMLGSGMVAGPAVDLIARNPAIELIVASDSSVELQRLVEPHLNVKFRIIDADNMDTYNSLIEETDVVISLLPAVLHVAIAKQCIKYKKDLVTASYISHEMQSLHNAAIDSDVLLLNEIGLDPGIDHCSAMDLITRLKAQRKHIVSFTSFCGGLPVPEDAHVPLGYKFSWRPQGVLTAALNEALYLLTKQVVKVPGDKLLQSYFPNIPITNEFQLEGLPNRNSTEYILRYKLGSYVRTFVRGTLRYPSFSSLMNSFRSLGLLNNQHLIELTNWDNLVMQALTPTLQGRKGTLELSSIIPIDDVEPLQDALDWLGLTNLEIGGKTMPPIPKGRHTPLDLFAMAPMSGDMVVLSHEVITTGKVPGYDGYKSEVHTSTLITKGTLEHNVGYEGERPASAMARTVGIPVAIAAMLVAQGKLQGFKGVVRPIYKDIYKPILEGLEEVGLRMVEKSSVGLEGKKTVELALMTAQIGEEAHYQPHHYDPPARDLDSDKGWDDEKGVIVS</sequence>
<dbReference type="PANTHER" id="PTHR11133">
    <property type="entry name" value="SACCHAROPINE DEHYDROGENASE"/>
    <property type="match status" value="1"/>
</dbReference>
<dbReference type="GO" id="GO:0004753">
    <property type="term" value="F:saccharopine dehydrogenase activity"/>
    <property type="evidence" value="ECO:0007669"/>
    <property type="project" value="TreeGrafter"/>
</dbReference>
<dbReference type="Gene3D" id="3.40.50.720">
    <property type="entry name" value="NAD(P)-binding Rossmann-like Domain"/>
    <property type="match status" value="2"/>
</dbReference>
<evidence type="ECO:0000256" key="1">
    <source>
        <dbReference type="ARBA" id="ARBA00023002"/>
    </source>
</evidence>
<evidence type="ECO:0000256" key="3">
    <source>
        <dbReference type="SAM" id="MobiDB-lite"/>
    </source>
</evidence>
<dbReference type="GO" id="GO:0019878">
    <property type="term" value="P:lysine biosynthetic process via aminoadipic acid"/>
    <property type="evidence" value="ECO:0007669"/>
    <property type="project" value="TreeGrafter"/>
</dbReference>
<dbReference type="Proteomes" id="UP000724874">
    <property type="component" value="Unassembled WGS sequence"/>
</dbReference>
<dbReference type="Gene3D" id="1.10.1870.10">
    <property type="entry name" value="Domain 3, Saccharopine reductase"/>
    <property type="match status" value="1"/>
</dbReference>
<keyword evidence="1" id="KW-0560">Oxidoreductase</keyword>
<reference evidence="5" key="1">
    <citation type="submission" date="2020-11" db="EMBL/GenBank/DDBJ databases">
        <authorList>
            <consortium name="DOE Joint Genome Institute"/>
            <person name="Ahrendt S."/>
            <person name="Riley R."/>
            <person name="Andreopoulos W."/>
            <person name="LaButti K."/>
            <person name="Pangilinan J."/>
            <person name="Ruiz-duenas F.J."/>
            <person name="Barrasa J.M."/>
            <person name="Sanchez-Garcia M."/>
            <person name="Camarero S."/>
            <person name="Miyauchi S."/>
            <person name="Serrano A."/>
            <person name="Linde D."/>
            <person name="Babiker R."/>
            <person name="Drula E."/>
            <person name="Ayuso-Fernandez I."/>
            <person name="Pacheco R."/>
            <person name="Padilla G."/>
            <person name="Ferreira P."/>
            <person name="Barriuso J."/>
            <person name="Kellner H."/>
            <person name="Castanera R."/>
            <person name="Alfaro M."/>
            <person name="Ramirez L."/>
            <person name="Pisabarro A.G."/>
            <person name="Kuo A."/>
            <person name="Tritt A."/>
            <person name="Lipzen A."/>
            <person name="He G."/>
            <person name="Yan M."/>
            <person name="Ng V."/>
            <person name="Cullen D."/>
            <person name="Martin F."/>
            <person name="Rosso M.-N."/>
            <person name="Henrissat B."/>
            <person name="Hibbett D."/>
            <person name="Martinez A.T."/>
            <person name="Grigoriev I.V."/>
        </authorList>
    </citation>
    <scope>NUCLEOTIDE SEQUENCE</scope>
    <source>
        <strain evidence="5">AH 44721</strain>
    </source>
</reference>
<dbReference type="Gene3D" id="3.30.360.10">
    <property type="entry name" value="Dihydrodipicolinate Reductase, domain 2"/>
    <property type="match status" value="1"/>
</dbReference>
<name>A0A9P5TKE4_GYMJU</name>
<dbReference type="InterPro" id="IPR051168">
    <property type="entry name" value="AASS"/>
</dbReference>
<feature type="region of interest" description="Disordered" evidence="3">
    <location>
        <begin position="1033"/>
        <end position="1062"/>
    </location>
</feature>
<proteinExistence type="predicted"/>
<evidence type="ECO:0000259" key="4">
    <source>
        <dbReference type="SMART" id="SM01003"/>
    </source>
</evidence>